<evidence type="ECO:0000313" key="6">
    <source>
        <dbReference type="EMBL" id="GIE18065.1"/>
    </source>
</evidence>
<dbReference type="PANTHER" id="PTHR30085">
    <property type="entry name" value="AMINO ACID ABC TRANSPORTER PERMEASE"/>
    <property type="match status" value="1"/>
</dbReference>
<evidence type="ECO:0000256" key="4">
    <source>
        <dbReference type="SAM" id="MobiDB-lite"/>
    </source>
</evidence>
<dbReference type="SUPFAM" id="SSF53850">
    <property type="entry name" value="Periplasmic binding protein-like II"/>
    <property type="match status" value="1"/>
</dbReference>
<comment type="similarity">
    <text evidence="1">Belongs to the bacterial solute-binding protein 3 family.</text>
</comment>
<evidence type="ECO:0000256" key="3">
    <source>
        <dbReference type="ARBA" id="ARBA00022729"/>
    </source>
</evidence>
<feature type="domain" description="Solute-binding protein family 3/N-terminal" evidence="5">
    <location>
        <begin position="43"/>
        <end position="280"/>
    </location>
</feature>
<dbReference type="Pfam" id="PF00497">
    <property type="entry name" value="SBP_bac_3"/>
    <property type="match status" value="1"/>
</dbReference>
<evidence type="ECO:0000259" key="5">
    <source>
        <dbReference type="SMART" id="SM00062"/>
    </source>
</evidence>
<keyword evidence="2" id="KW-0813">Transport</keyword>
<sequence length="304" mass="33505">MSLTLLITLLIVAACENATHVPPPSVEDKMVEAGLRDPNRSPKLRIGVYTWQRTMGYTERGVNKGFDVEVARYIARNLGYEGDDKIDWVPLSSIADRMKVLEAKTVDMVVASFSINADRAKSIGFAGPYLLTEQSVLIPAALKGRIATIGDLKKPAYEVCTSTGSTSEALLNERRIPVTPLNSDRDCFKGLRDGTFQAMSSDRTVLAGFAAEYPRKFELPAIQLTTLGNPGIEELGIGVAKDNVALRELIDYFLYKSYRDQQAGRSTEWQRAYRQYLSHLGPASQPAPAQVPDLLDYDAKSPGR</sequence>
<protein>
    <submittedName>
        <fullName evidence="6">Glutamate-binding protein</fullName>
    </submittedName>
</protein>
<evidence type="ECO:0000256" key="1">
    <source>
        <dbReference type="ARBA" id="ARBA00010333"/>
    </source>
</evidence>
<dbReference type="EMBL" id="BOMN01000013">
    <property type="protein sequence ID" value="GIE18065.1"/>
    <property type="molecule type" value="Genomic_DNA"/>
</dbReference>
<dbReference type="SMART" id="SM00062">
    <property type="entry name" value="PBPb"/>
    <property type="match status" value="1"/>
</dbReference>
<organism evidence="6 7">
    <name type="scientific">Winogradskya humida</name>
    <dbReference type="NCBI Taxonomy" id="113566"/>
    <lineage>
        <taxon>Bacteria</taxon>
        <taxon>Bacillati</taxon>
        <taxon>Actinomycetota</taxon>
        <taxon>Actinomycetes</taxon>
        <taxon>Micromonosporales</taxon>
        <taxon>Micromonosporaceae</taxon>
        <taxon>Winogradskya</taxon>
    </lineage>
</organism>
<name>A0ABQ3ZHL2_9ACTN</name>
<gene>
    <name evidence="6" type="ORF">Ahu01nite_011670</name>
</gene>
<evidence type="ECO:0000256" key="2">
    <source>
        <dbReference type="ARBA" id="ARBA00022448"/>
    </source>
</evidence>
<dbReference type="RefSeq" id="WP_203835320.1">
    <property type="nucleotide sequence ID" value="NZ_BAAATV010000004.1"/>
</dbReference>
<dbReference type="Gene3D" id="3.40.190.10">
    <property type="entry name" value="Periplasmic binding protein-like II"/>
    <property type="match status" value="2"/>
</dbReference>
<dbReference type="Proteomes" id="UP000603200">
    <property type="component" value="Unassembled WGS sequence"/>
</dbReference>
<dbReference type="InterPro" id="IPR051455">
    <property type="entry name" value="Bact_solute-bind_prot3"/>
</dbReference>
<evidence type="ECO:0000313" key="7">
    <source>
        <dbReference type="Proteomes" id="UP000603200"/>
    </source>
</evidence>
<comment type="caution">
    <text evidence="6">The sequence shown here is derived from an EMBL/GenBank/DDBJ whole genome shotgun (WGS) entry which is preliminary data.</text>
</comment>
<keyword evidence="7" id="KW-1185">Reference proteome</keyword>
<dbReference type="InterPro" id="IPR001638">
    <property type="entry name" value="Solute-binding_3/MltF_N"/>
</dbReference>
<proteinExistence type="inferred from homology"/>
<reference evidence="6 7" key="1">
    <citation type="submission" date="2021-01" db="EMBL/GenBank/DDBJ databases">
        <title>Whole genome shotgun sequence of Actinoplanes humidus NBRC 14915.</title>
        <authorList>
            <person name="Komaki H."/>
            <person name="Tamura T."/>
        </authorList>
    </citation>
    <scope>NUCLEOTIDE SEQUENCE [LARGE SCALE GENOMIC DNA]</scope>
    <source>
        <strain evidence="6 7">NBRC 14915</strain>
    </source>
</reference>
<dbReference type="PANTHER" id="PTHR30085:SF6">
    <property type="entry name" value="ABC TRANSPORTER GLUTAMINE-BINDING PROTEIN GLNH"/>
    <property type="match status" value="1"/>
</dbReference>
<keyword evidence="3" id="KW-0732">Signal</keyword>
<feature type="region of interest" description="Disordered" evidence="4">
    <location>
        <begin position="282"/>
        <end position="304"/>
    </location>
</feature>
<accession>A0ABQ3ZHL2</accession>